<name>A0ABY1R995_9MICO</name>
<dbReference type="InterPro" id="IPR023375">
    <property type="entry name" value="ADC_dom_sf"/>
</dbReference>
<dbReference type="SUPFAM" id="SSF160104">
    <property type="entry name" value="Acetoacetate decarboxylase-like"/>
    <property type="match status" value="1"/>
</dbReference>
<protein>
    <recommendedName>
        <fullName evidence="3">DUF2071 domain-containing protein</fullName>
    </recommendedName>
</protein>
<dbReference type="InterPro" id="IPR018644">
    <property type="entry name" value="DUF2071"/>
</dbReference>
<dbReference type="EMBL" id="FXWJ01000001">
    <property type="protein sequence ID" value="SMQ63234.1"/>
    <property type="molecule type" value="Genomic_DNA"/>
</dbReference>
<comment type="caution">
    <text evidence="1">The sequence shown here is derived from an EMBL/GenBank/DDBJ whole genome shotgun (WGS) entry which is preliminary data.</text>
</comment>
<gene>
    <name evidence="1" type="ORF">SAMN06295909_0851</name>
</gene>
<dbReference type="Proteomes" id="UP000194464">
    <property type="component" value="Unassembled WGS sequence"/>
</dbReference>
<organism evidence="1 2">
    <name type="scientific">Plantibacter elymi</name>
    <name type="common">nom. nud.</name>
    <dbReference type="NCBI Taxonomy" id="199708"/>
    <lineage>
        <taxon>Bacteria</taxon>
        <taxon>Bacillati</taxon>
        <taxon>Actinomycetota</taxon>
        <taxon>Actinomycetes</taxon>
        <taxon>Micrococcales</taxon>
        <taxon>Microbacteriaceae</taxon>
        <taxon>Plantibacter</taxon>
    </lineage>
</organism>
<dbReference type="PANTHER" id="PTHR39186:SF1">
    <property type="entry name" value="DUF2071 DOMAIN-CONTAINING PROTEIN"/>
    <property type="match status" value="1"/>
</dbReference>
<evidence type="ECO:0008006" key="3">
    <source>
        <dbReference type="Google" id="ProtNLM"/>
    </source>
</evidence>
<accession>A0ABY1R995</accession>
<sequence>MTTSTGEPKEISVTAPALSGPVVAAQEWRDLAFVHWRVPASAVAPLLPPGVVPDVFDGSTWVGLIAFQLGDARIGPLPPSPVGGSFTEVNVRLYGVDAEGRRGVVFRSLEASSLPAVLAARAMFGLPYQWARTAQRPTDDGWEYASRRITGSPTTRGPGFQLGVDVDRATTVDDELSQFLTARWGLFQSRFGRTQWLPNEHEPWVLHPARVTSLRDELCAAAGLPGVVELEPDSVLFSPGVTARFGIGSFLARS</sequence>
<dbReference type="Gene3D" id="2.40.400.10">
    <property type="entry name" value="Acetoacetate decarboxylase-like"/>
    <property type="match status" value="1"/>
</dbReference>
<dbReference type="RefSeq" id="WP_086472972.1">
    <property type="nucleotide sequence ID" value="NZ_FXWJ01000001.1"/>
</dbReference>
<evidence type="ECO:0000313" key="2">
    <source>
        <dbReference type="Proteomes" id="UP000194464"/>
    </source>
</evidence>
<evidence type="ECO:0000313" key="1">
    <source>
        <dbReference type="EMBL" id="SMQ63234.1"/>
    </source>
</evidence>
<proteinExistence type="predicted"/>
<dbReference type="PANTHER" id="PTHR39186">
    <property type="entry name" value="DUF2071 FAMILY PROTEIN"/>
    <property type="match status" value="1"/>
</dbReference>
<reference evidence="1 2" key="1">
    <citation type="submission" date="2017-04" db="EMBL/GenBank/DDBJ databases">
        <authorList>
            <person name="Varghese N."/>
            <person name="Submissions S."/>
        </authorList>
    </citation>
    <scope>NUCLEOTIDE SEQUENCE [LARGE SCALE GENOMIC DNA]</scope>
    <source>
        <strain evidence="1 2">VKM Ac-1784</strain>
    </source>
</reference>
<keyword evidence="2" id="KW-1185">Reference proteome</keyword>
<dbReference type="Pfam" id="PF09844">
    <property type="entry name" value="DUF2071"/>
    <property type="match status" value="1"/>
</dbReference>